<proteinExistence type="predicted"/>
<dbReference type="Gene3D" id="2.60.120.560">
    <property type="entry name" value="Exo-inulinase, domain 1"/>
    <property type="match status" value="1"/>
</dbReference>
<keyword evidence="1" id="KW-0812">Transmembrane</keyword>
<accession>A0A8J3I9V4</accession>
<keyword evidence="1" id="KW-1133">Transmembrane helix</keyword>
<comment type="caution">
    <text evidence="2">The sequence shown here is derived from an EMBL/GenBank/DDBJ whole genome shotgun (WGS) entry which is preliminary data.</text>
</comment>
<keyword evidence="3" id="KW-1185">Reference proteome</keyword>
<evidence type="ECO:0000313" key="2">
    <source>
        <dbReference type="EMBL" id="GHO48154.1"/>
    </source>
</evidence>
<protein>
    <submittedName>
        <fullName evidence="2">Uncharacterized protein</fullName>
    </submittedName>
</protein>
<dbReference type="RefSeq" id="WP_220197362.1">
    <property type="nucleotide sequence ID" value="NZ_BNJF01000003.1"/>
</dbReference>
<dbReference type="AlphaFoldDB" id="A0A8J3I9V4"/>
<evidence type="ECO:0000256" key="1">
    <source>
        <dbReference type="SAM" id="Phobius"/>
    </source>
</evidence>
<dbReference type="EMBL" id="BNJF01000003">
    <property type="protein sequence ID" value="GHO48154.1"/>
    <property type="molecule type" value="Genomic_DNA"/>
</dbReference>
<keyword evidence="1" id="KW-0472">Membrane</keyword>
<gene>
    <name evidence="2" type="ORF">KSX_63170</name>
</gene>
<organism evidence="2 3">
    <name type="scientific">Ktedonospora formicarum</name>
    <dbReference type="NCBI Taxonomy" id="2778364"/>
    <lineage>
        <taxon>Bacteria</taxon>
        <taxon>Bacillati</taxon>
        <taxon>Chloroflexota</taxon>
        <taxon>Ktedonobacteria</taxon>
        <taxon>Ktedonobacterales</taxon>
        <taxon>Ktedonobacteraceae</taxon>
        <taxon>Ktedonospora</taxon>
    </lineage>
</organism>
<evidence type="ECO:0000313" key="3">
    <source>
        <dbReference type="Proteomes" id="UP000612362"/>
    </source>
</evidence>
<feature type="transmembrane region" description="Helical" evidence="1">
    <location>
        <begin position="70"/>
        <end position="94"/>
    </location>
</feature>
<dbReference type="Proteomes" id="UP000612362">
    <property type="component" value="Unassembled WGS sequence"/>
</dbReference>
<sequence length="310" mass="33702">MQCRTCQKEIPQGAAVCPACLAPVTSVPAPSEFVAPQGGAPLPPGNAYHAPYYPYVAPLAPPKKKRKTGLIVGLSILGIVLVLGGCGLACGLSAQGFVYLVNQAGTTGTMQPIETTEARAAYNEVMNLTPKISDTLASQGKDSLFEVDSDETSSCGFQDSSYHASIDHTGYMRNCHLDKFCVNFAVQVEVNLLKGDLAALMFRADEDMNNYYLFQYDAQGTYELIGADNRTDDFAYLASGSAPTRFNADYGKKVLVTLIARNDKFYIYINQQYLTQVTDESFTVGFLALTAVDNQRPTEVAFSNLKVWEL</sequence>
<reference evidence="2" key="1">
    <citation type="submission" date="2020-10" db="EMBL/GenBank/DDBJ databases">
        <title>Taxonomic study of unclassified bacteria belonging to the class Ktedonobacteria.</title>
        <authorList>
            <person name="Yabe S."/>
            <person name="Wang C.M."/>
            <person name="Zheng Y."/>
            <person name="Sakai Y."/>
            <person name="Cavaletti L."/>
            <person name="Monciardini P."/>
            <person name="Donadio S."/>
        </authorList>
    </citation>
    <scope>NUCLEOTIDE SEQUENCE</scope>
    <source>
        <strain evidence="2">SOSP1-1</strain>
    </source>
</reference>
<name>A0A8J3I9V4_9CHLR</name>